<dbReference type="SUPFAM" id="SSF55957">
    <property type="entry name" value="Phosphoglucomutase, C-terminal domain"/>
    <property type="match status" value="1"/>
</dbReference>
<evidence type="ECO:0000313" key="13">
    <source>
        <dbReference type="Proteomes" id="UP001316189"/>
    </source>
</evidence>
<feature type="domain" description="Alpha-D-phosphohexomutase alpha/beta/alpha" evidence="9">
    <location>
        <begin position="39"/>
        <end position="186"/>
    </location>
</feature>
<sequence>MDPRAGTLAQPADLVDVDALVSAYYDRAPNLDDPAQQVVFGTSGHRGSSLDGAFNEAHIIATTAAIVEYRRGQGTDGPLFIGRDTHALSLPAWQTAVEVLAAAGVELFVDARDSWTPTPAVSHAILLHNGATSMDGVRTEGPGLADGIVVTPSHNPPRDGGFKYNPPTGGPAGSEATAWIAARANELLRSGVGQVRRVPLAAALAAETTHLHDYLGAYVDDLSNVVDLDAIRDAGVRIGADPLGGASVEYWGAIGERYGLDLTVVNPAVDPQWGFMTLDWDGKIRMDCSSPYAMASLVRTMADGAPYDIATGNDADSDRHGIVTPDAGLMNPNHYLAVAIEYLYSGARPGWPGDAAIGKTLVSSSLIDRVAGGLDRRLLEVPVGFKWFVPGLLDGSVGFGGEESAGASFLRQDGRVWTTDKDGIILALLASEMLATTGRSPSQHHADLVQRYGESWYARVDAPATLEQKARLAKLSPEQVTATTLAGEAITAKLTAAPGNGAAIGGLKVTTDDAWFAARPSGTENVYKIYAESFVSPEHLVEVQEQARSVVNDALA</sequence>
<dbReference type="InterPro" id="IPR036900">
    <property type="entry name" value="A-D-PHexomutase_C_sf"/>
</dbReference>
<dbReference type="InterPro" id="IPR005852">
    <property type="entry name" value="PGM_a-D-Glc-sp"/>
</dbReference>
<dbReference type="PROSITE" id="PS00710">
    <property type="entry name" value="PGM_PMM"/>
    <property type="match status" value="1"/>
</dbReference>
<dbReference type="EC" id="5.4.2.2" evidence="12"/>
<dbReference type="Pfam" id="PF02878">
    <property type="entry name" value="PGM_PMM_I"/>
    <property type="match status" value="1"/>
</dbReference>
<dbReference type="Gene3D" id="3.30.310.50">
    <property type="entry name" value="Alpha-D-phosphohexomutase, C-terminal domain"/>
    <property type="match status" value="1"/>
</dbReference>
<evidence type="ECO:0000256" key="1">
    <source>
        <dbReference type="ARBA" id="ARBA00001946"/>
    </source>
</evidence>
<organism evidence="12 13">
    <name type="scientific">Cellulomonas chengniuliangii</name>
    <dbReference type="NCBI Taxonomy" id="2968084"/>
    <lineage>
        <taxon>Bacteria</taxon>
        <taxon>Bacillati</taxon>
        <taxon>Actinomycetota</taxon>
        <taxon>Actinomycetes</taxon>
        <taxon>Micrococcales</taxon>
        <taxon>Cellulomonadaceae</taxon>
        <taxon>Cellulomonas</taxon>
    </lineage>
</organism>
<dbReference type="InterPro" id="IPR016066">
    <property type="entry name" value="A-D-PHexomutase_CS"/>
</dbReference>
<dbReference type="InterPro" id="IPR016055">
    <property type="entry name" value="A-D-PHexomutase_a/b/a-I/II/III"/>
</dbReference>
<dbReference type="PANTHER" id="PTHR45745">
    <property type="entry name" value="PHOSPHOMANNOMUTASE 45A"/>
    <property type="match status" value="1"/>
</dbReference>
<evidence type="ECO:0000259" key="8">
    <source>
        <dbReference type="Pfam" id="PF00408"/>
    </source>
</evidence>
<dbReference type="InterPro" id="IPR005843">
    <property type="entry name" value="A-D-PHexomutase_C"/>
</dbReference>
<evidence type="ECO:0000256" key="5">
    <source>
        <dbReference type="ARBA" id="ARBA00022842"/>
    </source>
</evidence>
<evidence type="ECO:0000313" key="12">
    <source>
        <dbReference type="EMBL" id="UUI75490.1"/>
    </source>
</evidence>
<dbReference type="InterPro" id="IPR005844">
    <property type="entry name" value="A-D-PHexomutase_a/b/a-I"/>
</dbReference>
<feature type="domain" description="Alpha-D-phosphohexomutase alpha/beta/alpha" evidence="11">
    <location>
        <begin position="331"/>
        <end position="452"/>
    </location>
</feature>
<dbReference type="CDD" id="cd05801">
    <property type="entry name" value="PGM_like3"/>
    <property type="match status" value="1"/>
</dbReference>
<comment type="cofactor">
    <cofactor evidence="1">
        <name>Mg(2+)</name>
        <dbReference type="ChEBI" id="CHEBI:18420"/>
    </cofactor>
</comment>
<keyword evidence="3" id="KW-0597">Phosphoprotein</keyword>
<evidence type="ECO:0000256" key="6">
    <source>
        <dbReference type="ARBA" id="ARBA00023235"/>
    </source>
</evidence>
<dbReference type="Gene3D" id="3.40.120.10">
    <property type="entry name" value="Alpha-D-Glucose-1,6-Bisphosphate, subunit A, domain 3"/>
    <property type="match status" value="3"/>
</dbReference>
<feature type="domain" description="Alpha-D-phosphohexomutase C-terminal" evidence="8">
    <location>
        <begin position="494"/>
        <end position="547"/>
    </location>
</feature>
<evidence type="ECO:0000259" key="9">
    <source>
        <dbReference type="Pfam" id="PF02878"/>
    </source>
</evidence>
<keyword evidence="5 7" id="KW-0460">Magnesium</keyword>
<accession>A0ABY5L210</accession>
<dbReference type="NCBIfam" id="TIGR01132">
    <property type="entry name" value="pgm"/>
    <property type="match status" value="1"/>
</dbReference>
<dbReference type="GO" id="GO:0004614">
    <property type="term" value="F:phosphoglucomutase activity"/>
    <property type="evidence" value="ECO:0007669"/>
    <property type="project" value="UniProtKB-EC"/>
</dbReference>
<dbReference type="SUPFAM" id="SSF53738">
    <property type="entry name" value="Phosphoglucomutase, first 3 domains"/>
    <property type="match status" value="3"/>
</dbReference>
<reference evidence="12 13" key="1">
    <citation type="submission" date="2022-07" db="EMBL/GenBank/DDBJ databases">
        <title>Novel species in genus cellulomonas.</title>
        <authorList>
            <person name="Ye L."/>
        </authorList>
    </citation>
    <scope>NUCLEOTIDE SEQUENCE [LARGE SCALE GENOMIC DNA]</scope>
    <source>
        <strain evidence="13">zg-Y338</strain>
    </source>
</reference>
<comment type="similarity">
    <text evidence="2 7">Belongs to the phosphohexose mutase family.</text>
</comment>
<name>A0ABY5L210_9CELL</name>
<gene>
    <name evidence="12" type="primary">pgm</name>
    <name evidence="12" type="ORF">NP064_00715</name>
</gene>
<dbReference type="InterPro" id="IPR005845">
    <property type="entry name" value="A-D-PHexomutase_a/b/a-II"/>
</dbReference>
<feature type="domain" description="Alpha-D-phosphohexomutase alpha/beta/alpha" evidence="10">
    <location>
        <begin position="217"/>
        <end position="325"/>
    </location>
</feature>
<dbReference type="RefSeq" id="WP_227568415.1">
    <property type="nucleotide sequence ID" value="NZ_CP101988.1"/>
</dbReference>
<dbReference type="Pfam" id="PF02879">
    <property type="entry name" value="PGM_PMM_II"/>
    <property type="match status" value="1"/>
</dbReference>
<dbReference type="EMBL" id="CP101988">
    <property type="protein sequence ID" value="UUI75490.1"/>
    <property type="molecule type" value="Genomic_DNA"/>
</dbReference>
<evidence type="ECO:0000256" key="2">
    <source>
        <dbReference type="ARBA" id="ARBA00010231"/>
    </source>
</evidence>
<keyword evidence="4 7" id="KW-0479">Metal-binding</keyword>
<evidence type="ECO:0000259" key="11">
    <source>
        <dbReference type="Pfam" id="PF02880"/>
    </source>
</evidence>
<keyword evidence="6 12" id="KW-0413">Isomerase</keyword>
<dbReference type="Pfam" id="PF00408">
    <property type="entry name" value="PGM_PMM_IV"/>
    <property type="match status" value="1"/>
</dbReference>
<dbReference type="InterPro" id="IPR005846">
    <property type="entry name" value="A-D-PHexomutase_a/b/a-III"/>
</dbReference>
<evidence type="ECO:0000256" key="4">
    <source>
        <dbReference type="ARBA" id="ARBA00022723"/>
    </source>
</evidence>
<keyword evidence="13" id="KW-1185">Reference proteome</keyword>
<evidence type="ECO:0000256" key="3">
    <source>
        <dbReference type="ARBA" id="ARBA00022553"/>
    </source>
</evidence>
<evidence type="ECO:0000259" key="10">
    <source>
        <dbReference type="Pfam" id="PF02879"/>
    </source>
</evidence>
<evidence type="ECO:0000256" key="7">
    <source>
        <dbReference type="RuleBase" id="RU004326"/>
    </source>
</evidence>
<dbReference type="PANTHER" id="PTHR45745:SF1">
    <property type="entry name" value="PHOSPHOGLUCOMUTASE 2B-RELATED"/>
    <property type="match status" value="1"/>
</dbReference>
<protein>
    <submittedName>
        <fullName evidence="12">Phosphoglucomutase (Alpha-D-glucose-1,6-bisphosphate-dependent)</fullName>
        <ecNumber evidence="12">5.4.2.2</ecNumber>
    </submittedName>
</protein>
<dbReference type="Proteomes" id="UP001316189">
    <property type="component" value="Chromosome"/>
</dbReference>
<proteinExistence type="inferred from homology"/>
<dbReference type="Pfam" id="PF02880">
    <property type="entry name" value="PGM_PMM_III"/>
    <property type="match status" value="1"/>
</dbReference>